<reference evidence="1 2" key="1">
    <citation type="submission" date="2019-11" db="EMBL/GenBank/DDBJ databases">
        <title>Whole genome sequence of Oryza granulata.</title>
        <authorList>
            <person name="Li W."/>
        </authorList>
    </citation>
    <scope>NUCLEOTIDE SEQUENCE [LARGE SCALE GENOMIC DNA]</scope>
    <source>
        <strain evidence="2">cv. Menghai</strain>
        <tissue evidence="1">Leaf</tissue>
    </source>
</reference>
<protein>
    <submittedName>
        <fullName evidence="1">Uncharacterized protein</fullName>
    </submittedName>
</protein>
<keyword evidence="2" id="KW-1185">Reference proteome</keyword>
<evidence type="ECO:0000313" key="2">
    <source>
        <dbReference type="Proteomes" id="UP000479710"/>
    </source>
</evidence>
<proteinExistence type="predicted"/>
<dbReference type="AlphaFoldDB" id="A0A6G1BWN8"/>
<organism evidence="1 2">
    <name type="scientific">Oryza meyeriana var. granulata</name>
    <dbReference type="NCBI Taxonomy" id="110450"/>
    <lineage>
        <taxon>Eukaryota</taxon>
        <taxon>Viridiplantae</taxon>
        <taxon>Streptophyta</taxon>
        <taxon>Embryophyta</taxon>
        <taxon>Tracheophyta</taxon>
        <taxon>Spermatophyta</taxon>
        <taxon>Magnoliopsida</taxon>
        <taxon>Liliopsida</taxon>
        <taxon>Poales</taxon>
        <taxon>Poaceae</taxon>
        <taxon>BOP clade</taxon>
        <taxon>Oryzoideae</taxon>
        <taxon>Oryzeae</taxon>
        <taxon>Oryzinae</taxon>
        <taxon>Oryza</taxon>
        <taxon>Oryza meyeriana</taxon>
    </lineage>
</organism>
<name>A0A6G1BWN8_9ORYZ</name>
<dbReference type="Proteomes" id="UP000479710">
    <property type="component" value="Unassembled WGS sequence"/>
</dbReference>
<dbReference type="EMBL" id="SPHZ02000011">
    <property type="protein sequence ID" value="KAF0892745.1"/>
    <property type="molecule type" value="Genomic_DNA"/>
</dbReference>
<gene>
    <name evidence="1" type="ORF">E2562_017708</name>
</gene>
<evidence type="ECO:0000313" key="1">
    <source>
        <dbReference type="EMBL" id="KAF0892745.1"/>
    </source>
</evidence>
<sequence length="80" mass="9145">MAHPSSFSNSFARRLAAKIKVPTKGLEPTNPPCLFAVTQQASMVQRRVPWTVVFVGEIRHRIRRWKGRMAAEWTEVVVAR</sequence>
<accession>A0A6G1BWN8</accession>
<comment type="caution">
    <text evidence="1">The sequence shown here is derived from an EMBL/GenBank/DDBJ whole genome shotgun (WGS) entry which is preliminary data.</text>
</comment>